<evidence type="ECO:0000259" key="4">
    <source>
        <dbReference type="Pfam" id="PF18741"/>
    </source>
</evidence>
<dbReference type="InterPro" id="IPR047187">
    <property type="entry name" value="SF1_C_Upf1"/>
</dbReference>
<dbReference type="Proteomes" id="UP000502533">
    <property type="component" value="Chromosome"/>
</dbReference>
<dbReference type="InterPro" id="IPR027417">
    <property type="entry name" value="P-loop_NTPase"/>
</dbReference>
<evidence type="ECO:0000256" key="1">
    <source>
        <dbReference type="SAM" id="MobiDB-lite"/>
    </source>
</evidence>
<evidence type="ECO:0000313" key="6">
    <source>
        <dbReference type="Proteomes" id="UP000502533"/>
    </source>
</evidence>
<organism evidence="5 6">
    <name type="scientific">Komagataeibacter rhaeticus</name>
    <dbReference type="NCBI Taxonomy" id="215221"/>
    <lineage>
        <taxon>Bacteria</taxon>
        <taxon>Pseudomonadati</taxon>
        <taxon>Pseudomonadota</taxon>
        <taxon>Alphaproteobacteria</taxon>
        <taxon>Acetobacterales</taxon>
        <taxon>Acetobacteraceae</taxon>
        <taxon>Komagataeibacter</taxon>
    </lineage>
</organism>
<protein>
    <submittedName>
        <fullName evidence="5">DUF4011 domain-containing protein</fullName>
    </submittedName>
</protein>
<evidence type="ECO:0000259" key="3">
    <source>
        <dbReference type="Pfam" id="PF13087"/>
    </source>
</evidence>
<feature type="domain" description="DNA2/NAM7 helicase helicase" evidence="2">
    <location>
        <begin position="712"/>
        <end position="779"/>
    </location>
</feature>
<dbReference type="PANTHER" id="PTHR10887">
    <property type="entry name" value="DNA2/NAM7 HELICASE FAMILY"/>
    <property type="match status" value="1"/>
</dbReference>
<dbReference type="InterPro" id="IPR045055">
    <property type="entry name" value="DNA2/NAM7-like"/>
</dbReference>
<reference evidence="5 6" key="1">
    <citation type="submission" date="2020-03" db="EMBL/GenBank/DDBJ databases">
        <title>Isolation of cellulose-producing strains, genome characterization and application of the synthesized cellulose films as an economical and sustainable material for piezoelectric sensor construction.</title>
        <authorList>
            <person name="Mangayil R.K."/>
        </authorList>
    </citation>
    <scope>NUCLEOTIDE SEQUENCE [LARGE SCALE GENOMIC DNA]</scope>
    <source>
        <strain evidence="5 6">ENS 9a1a</strain>
    </source>
</reference>
<feature type="domain" description="Restriction endonuclease type II-like" evidence="4">
    <location>
        <begin position="1672"/>
        <end position="1769"/>
    </location>
</feature>
<gene>
    <name evidence="5" type="ORF">GWK63_16065</name>
</gene>
<name>A0A181C5W6_9PROT</name>
<dbReference type="Pfam" id="PF18741">
    <property type="entry name" value="MTES_1575"/>
    <property type="match status" value="1"/>
</dbReference>
<proteinExistence type="predicted"/>
<accession>A0A181C5W6</accession>
<dbReference type="InterPro" id="IPR041677">
    <property type="entry name" value="DNA2/NAM7_AAA_11"/>
</dbReference>
<dbReference type="SUPFAM" id="SSF52980">
    <property type="entry name" value="Restriction endonuclease-like"/>
    <property type="match status" value="1"/>
</dbReference>
<dbReference type="GeneID" id="85023674"/>
<dbReference type="Gene3D" id="3.40.50.300">
    <property type="entry name" value="P-loop containing nucleotide triphosphate hydrolases"/>
    <property type="match status" value="3"/>
</dbReference>
<dbReference type="Gene3D" id="3.40.960.10">
    <property type="entry name" value="VSR Endonuclease"/>
    <property type="match status" value="1"/>
</dbReference>
<dbReference type="GO" id="GO:0004386">
    <property type="term" value="F:helicase activity"/>
    <property type="evidence" value="ECO:0007669"/>
    <property type="project" value="InterPro"/>
</dbReference>
<dbReference type="Pfam" id="PF13195">
    <property type="entry name" value="DUF4011"/>
    <property type="match status" value="1"/>
</dbReference>
<dbReference type="InterPro" id="IPR025103">
    <property type="entry name" value="DUF4011"/>
</dbReference>
<dbReference type="FunFam" id="3.40.50.300:FF:002063">
    <property type="entry name" value="DNA helicase related protein"/>
    <property type="match status" value="1"/>
</dbReference>
<dbReference type="EMBL" id="CP050139">
    <property type="protein sequence ID" value="QIP36750.1"/>
    <property type="molecule type" value="Genomic_DNA"/>
</dbReference>
<dbReference type="RefSeq" id="WP_112209739.1">
    <property type="nucleotide sequence ID" value="NZ_CP050139.1"/>
</dbReference>
<evidence type="ECO:0000313" key="5">
    <source>
        <dbReference type="EMBL" id="QIP36750.1"/>
    </source>
</evidence>
<evidence type="ECO:0000259" key="2">
    <source>
        <dbReference type="Pfam" id="PF13086"/>
    </source>
</evidence>
<dbReference type="InterPro" id="IPR049468">
    <property type="entry name" value="Restrct_endonuc-II-like_dom"/>
</dbReference>
<keyword evidence="6" id="KW-1185">Reference proteome</keyword>
<dbReference type="FunFam" id="3.40.960.10:FF:000002">
    <property type="entry name" value="DNA helicase related protein"/>
    <property type="match status" value="1"/>
</dbReference>
<dbReference type="CDD" id="cd18808">
    <property type="entry name" value="SF1_C_Upf1"/>
    <property type="match status" value="1"/>
</dbReference>
<sequence length="1825" mass="203591">MAENFIDNPDTINQNGADETIAEDPKLQLNITLQDSINSALWENSVPFLLELAIDNQTAESWPELEVSLTAEPQAIQPYTWRLQHITAGEYRALKVQDVRLNGPWLQQQNEASNADVSFTVTHAGNKLLKETRTIRVLAKNEWGGLSGIPDILAAFVLPNDPAISRILRSASEILRQAGKDHGLEGYQSNRGRVWEQAQAIWCVVCALDIAYVSPPASFMETGQRVRLPSQIVEERLGTCLDTAVLFAACLEAAGLDPIIVLTKGHAFSGVWLSKTDAVTSIMNDLPALRNRLKLDDIKVFETTLVTHAHKPGFAAACEKGEAQLRHADEDQEDTFREVIDIRRARLRRILPLSFEAAQPSSTQENSDQQEAPQPVFEAAPTLREETAEQIEEQIPATPADRISRWCTRLLDMSGRNRLLNLPKTEKQIVHIDCPDPAELENILAGMRNGRKSKALRLCSWPNVMQDGHDPRDGILHHDRQHEDAAIAYAREALKRHELLVSRTEKGLQSTLTELYRRAKAAEQEGGTNILYLTIGALAWTRDTSGTAADTKWLAPLILVPVVLERRSIRSGFELRAHADEGRVNLTLLEMLRNDYNLHFRELEGDSLPEDEAGLDVGRIIDIFRAGLRKVPGWEVQDVVTLTTLSFAKFLMWKDLQDRRDSLRSNEVARRLLDGTTEPLPDTPVHSGFADTDGQLDDTLARANLICPMEADSSQLRAVARAARGENFVLIGPPGTGKSQTITNIIANTLAQGRTVLFVAEKRAALEVVRNRLKQIHLAEFCLDLFSPKANKMAVLEQFQTAQNILEQFNEGDWQRTRDQIDHIRSELNAYVYDLHRQWRNGWTAYRAIGAVLRADAIKIIEIPLSWPTPDAHDEAAYAALKKAAEDISSVHERIGDVISIPELAGLGQTEWGPQWEKDFLDATRSVLSAAEHLMAAAEAARKALGLSSSDLSLPTLQHLRKLCEQVTRPEAAAWAFSENADETRDALHAERLHIDRHGALEGELACEWQSTVFSLQLDDLSKKWNDAKEKSVFQFLAKNKAQKAVRKALEAHTGSSLPEDCEDELKRLIEIQQIRTGLDAAPHGATVGTVLWKGLETDFEAIDRCHAWGQATRAALASCISDVTVLLAARTHLKALFGEGRDLLVDGGAVQLVLIQFQTALVTLESDIQKLARLSGTGLDAIAQTDNPAWLSTLCTRLKGWIDKSRNLRDWCNWKLTCQRAEELGLRPLVEAVEQGMVPANETVAIFETNYARWWLAGVVQQSPLLRGFVAATHEKSIERFRTLDRQLMTMASYLTRARLAGNIPDASAREQDAEYKVVTREVAKKARHLPIRQLAERMPHALRQLTPCLMMSPLSVAQYLPHDAQPFDLVIFDEASQIPTWDAIGVIGRGSQVIVVGDPKQLPPTDFFARGSGESDDAQDAETCDLESILDECRGAGIPSVWLNWHYRSRHESLITFSNHAYYGGQLVTFPSPITHDRAVSFRYVRDGVYQRGAARTNPVEAQAVVNAALAYLRDGTNRSLGIVTFNSEQQMLITDLLDHARESNPDIEHFFGDETVEPVLIRNLENVQGEERDVMLFSLTYGLDQVGHMTMNFGPLNRDGGERRLNVAVTRARDALVVFGSFKADSIDIKRTSAQGVIDLRKFLTFAEHGATALAGIDRGSVGDFDSLFEYQVASLLRDKGWQIVPQVGVSSFRIDLGVVDPDQPSIFLAGIECDGATYHRSATARDRDRLRQSVLEHLGWVILRIWSTDWWTNAPRECDRIHQKLNELLTISRENRAREEKEARVIETVGLPISDSMEESTSSSHADDRNHDGTNNIALEC</sequence>
<dbReference type="InterPro" id="IPR041679">
    <property type="entry name" value="DNA2/NAM7-like_C"/>
</dbReference>
<dbReference type="PANTHER" id="PTHR10887:SF495">
    <property type="entry name" value="HELICASE SENATAXIN ISOFORM X1-RELATED"/>
    <property type="match status" value="1"/>
</dbReference>
<dbReference type="Pfam" id="PF13087">
    <property type="entry name" value="AAA_12"/>
    <property type="match status" value="1"/>
</dbReference>
<dbReference type="Gene3D" id="3.10.620.30">
    <property type="match status" value="1"/>
</dbReference>
<dbReference type="Pfam" id="PF13086">
    <property type="entry name" value="AAA_11"/>
    <property type="match status" value="2"/>
</dbReference>
<dbReference type="SUPFAM" id="SSF52540">
    <property type="entry name" value="P-loop containing nucleoside triphosphate hydrolases"/>
    <property type="match status" value="1"/>
</dbReference>
<feature type="domain" description="DNA2/NAM7 helicase helicase" evidence="2">
    <location>
        <begin position="1365"/>
        <end position="1407"/>
    </location>
</feature>
<dbReference type="InterPro" id="IPR011335">
    <property type="entry name" value="Restrct_endonuc-II-like"/>
</dbReference>
<feature type="domain" description="DNA2/NAM7 helicase-like C-terminal" evidence="3">
    <location>
        <begin position="1434"/>
        <end position="1624"/>
    </location>
</feature>
<feature type="region of interest" description="Disordered" evidence="1">
    <location>
        <begin position="1796"/>
        <end position="1825"/>
    </location>
</feature>
<dbReference type="KEGG" id="kre:GWK63_16065"/>